<dbReference type="OrthoDB" id="9757546at2"/>
<name>A0A1W1I615_9BACT</name>
<evidence type="ECO:0000256" key="3">
    <source>
        <dbReference type="ARBA" id="ARBA00023004"/>
    </source>
</evidence>
<evidence type="ECO:0000256" key="1">
    <source>
        <dbReference type="ARBA" id="ARBA00022617"/>
    </source>
</evidence>
<evidence type="ECO:0000313" key="7">
    <source>
        <dbReference type="EMBL" id="SLM48452.1"/>
    </source>
</evidence>
<feature type="domain" description="Cytochrome c" evidence="6">
    <location>
        <begin position="42"/>
        <end position="127"/>
    </location>
</feature>
<dbReference type="InterPro" id="IPR009056">
    <property type="entry name" value="Cyt_c-like_dom"/>
</dbReference>
<dbReference type="Gene3D" id="1.10.760.10">
    <property type="entry name" value="Cytochrome c-like domain"/>
    <property type="match status" value="1"/>
</dbReference>
<evidence type="ECO:0000313" key="8">
    <source>
        <dbReference type="Proteomes" id="UP000192042"/>
    </source>
</evidence>
<dbReference type="GO" id="GO:0020037">
    <property type="term" value="F:heme binding"/>
    <property type="evidence" value="ECO:0007669"/>
    <property type="project" value="InterPro"/>
</dbReference>
<evidence type="ECO:0000259" key="6">
    <source>
        <dbReference type="PROSITE" id="PS51007"/>
    </source>
</evidence>
<dbReference type="InterPro" id="IPR036909">
    <property type="entry name" value="Cyt_c-like_dom_sf"/>
</dbReference>
<protein>
    <submittedName>
        <fullName evidence="7">Putative Cytochrome c</fullName>
    </submittedName>
</protein>
<evidence type="ECO:0000256" key="5">
    <source>
        <dbReference type="SAM" id="SignalP"/>
    </source>
</evidence>
<evidence type="ECO:0000256" key="2">
    <source>
        <dbReference type="ARBA" id="ARBA00022723"/>
    </source>
</evidence>
<proteinExistence type="predicted"/>
<keyword evidence="3 4" id="KW-0408">Iron</keyword>
<dbReference type="EMBL" id="LT828648">
    <property type="protein sequence ID" value="SLM48452.1"/>
    <property type="molecule type" value="Genomic_DNA"/>
</dbReference>
<keyword evidence="2 4" id="KW-0479">Metal-binding</keyword>
<dbReference type="SUPFAM" id="SSF46626">
    <property type="entry name" value="Cytochrome c"/>
    <property type="match status" value="1"/>
</dbReference>
<organism evidence="7 8">
    <name type="scientific">Nitrospira japonica</name>
    <dbReference type="NCBI Taxonomy" id="1325564"/>
    <lineage>
        <taxon>Bacteria</taxon>
        <taxon>Pseudomonadati</taxon>
        <taxon>Nitrospirota</taxon>
        <taxon>Nitrospiria</taxon>
        <taxon>Nitrospirales</taxon>
        <taxon>Nitrospiraceae</taxon>
        <taxon>Nitrospira</taxon>
    </lineage>
</organism>
<accession>A0A1W1I615</accession>
<gene>
    <name evidence="7" type="ORF">NSJP_2280</name>
</gene>
<keyword evidence="8" id="KW-1185">Reference proteome</keyword>
<dbReference type="RefSeq" id="WP_080886830.1">
    <property type="nucleotide sequence ID" value="NZ_LT828648.1"/>
</dbReference>
<dbReference type="GO" id="GO:0009055">
    <property type="term" value="F:electron transfer activity"/>
    <property type="evidence" value="ECO:0007669"/>
    <property type="project" value="InterPro"/>
</dbReference>
<keyword evidence="5" id="KW-0732">Signal</keyword>
<dbReference type="AlphaFoldDB" id="A0A1W1I615"/>
<dbReference type="STRING" id="1325564.NSJP_2280"/>
<reference evidence="7 8" key="1">
    <citation type="submission" date="2017-03" db="EMBL/GenBank/DDBJ databases">
        <authorList>
            <person name="Afonso C.L."/>
            <person name="Miller P.J."/>
            <person name="Scott M.A."/>
            <person name="Spackman E."/>
            <person name="Goraichik I."/>
            <person name="Dimitrov K.M."/>
            <person name="Suarez D.L."/>
            <person name="Swayne D.E."/>
        </authorList>
    </citation>
    <scope>NUCLEOTIDE SEQUENCE [LARGE SCALE GENOMIC DNA]</scope>
    <source>
        <strain evidence="7">Genome sequencing of Nitrospira japonica strain NJ11</strain>
    </source>
</reference>
<dbReference type="KEGG" id="nja:NSJP_2280"/>
<dbReference type="Pfam" id="PF00034">
    <property type="entry name" value="Cytochrom_C"/>
    <property type="match status" value="1"/>
</dbReference>
<dbReference type="PROSITE" id="PS51257">
    <property type="entry name" value="PROKAR_LIPOPROTEIN"/>
    <property type="match status" value="1"/>
</dbReference>
<dbReference type="GO" id="GO:0046872">
    <property type="term" value="F:metal ion binding"/>
    <property type="evidence" value="ECO:0007669"/>
    <property type="project" value="UniProtKB-KW"/>
</dbReference>
<dbReference type="Proteomes" id="UP000192042">
    <property type="component" value="Chromosome I"/>
</dbReference>
<dbReference type="PROSITE" id="PS51007">
    <property type="entry name" value="CYTC"/>
    <property type="match status" value="1"/>
</dbReference>
<feature type="signal peptide" evidence="5">
    <location>
        <begin position="1"/>
        <end position="24"/>
    </location>
</feature>
<sequence length="133" mass="14142">MRLNRTAGFRWSWGLAGVLLVAMAACDPPQPTPAAGGAATPAELQAGEAKFNANCSVCHGQQGTGTAQGPPLVHKIYEPNHHGDAAFQRAAAGGVRAHHWEFGNMPKIDALTSADVDQIIQYVRWLQKQAGIF</sequence>
<keyword evidence="1 4" id="KW-0349">Heme</keyword>
<evidence type="ECO:0000256" key="4">
    <source>
        <dbReference type="PROSITE-ProRule" id="PRU00433"/>
    </source>
</evidence>
<feature type="chain" id="PRO_5013366048" evidence="5">
    <location>
        <begin position="25"/>
        <end position="133"/>
    </location>
</feature>